<dbReference type="GO" id="GO:0008800">
    <property type="term" value="F:beta-lactamase activity"/>
    <property type="evidence" value="ECO:0007669"/>
    <property type="project" value="InterPro"/>
</dbReference>
<dbReference type="Proteomes" id="UP000692954">
    <property type="component" value="Unassembled WGS sequence"/>
</dbReference>
<evidence type="ECO:0000313" key="4">
    <source>
        <dbReference type="Proteomes" id="UP000692954"/>
    </source>
</evidence>
<sequence>MLSGFNFMFLSLILLNFVSSEFIPTDEANLALFNIIKQAYNSGNFAIIYEQLNDEAQKTLSLKQFDEILTEKKGKTGPIEYWTYASPIPQKSYFIIGFEKNLATGLIQWEFDDTKFKVFLINEFTNPTFVDFLRKNPSRTSLTIKSDDKEILNYQGDRQQDLMSVFKITVAIEFSRQVSEGIIDPEKWIPLSDVNKYYLKDVDSFHTQFLQIWSDMGKIKDDKIQIIEIAIGMILFSSNTNTEYLQTLLTMQSIENTIKQIKLEQTQSYYLSSYFLVFLNYENKEREEYIQQISSFTLQYVLDKTNQIHQILEQGGDEANKLLARGKEILDGEILGIQAKYFTRASTQAYVNLLDQLNNQELFNTKFYENFYPLIGYASMQNPFLAKTYKHVGLKGGSSAFPKDTKCVLSLAQFQELYNPFPYSKTTFAIFTEDLDYETEYAPLIQQFNYFTGLLSLNGYYLQAVVKALTNISQHTNLIDE</sequence>
<dbReference type="Pfam" id="PF13354">
    <property type="entry name" value="Beta-lactamase2"/>
    <property type="match status" value="1"/>
</dbReference>
<name>A0A8S1PCE4_9CILI</name>
<dbReference type="PANTHER" id="PTHR35333">
    <property type="entry name" value="BETA-LACTAMASE"/>
    <property type="match status" value="1"/>
</dbReference>
<dbReference type="EMBL" id="CAJJDN010000074">
    <property type="protein sequence ID" value="CAD8100870.1"/>
    <property type="molecule type" value="Genomic_DNA"/>
</dbReference>
<evidence type="ECO:0000313" key="3">
    <source>
        <dbReference type="EMBL" id="CAD8100870.1"/>
    </source>
</evidence>
<gene>
    <name evidence="3" type="ORF">PSON_ATCC_30995.1.T0740257</name>
</gene>
<dbReference type="AlphaFoldDB" id="A0A8S1PCE4"/>
<organism evidence="3 4">
    <name type="scientific">Paramecium sonneborni</name>
    <dbReference type="NCBI Taxonomy" id="65129"/>
    <lineage>
        <taxon>Eukaryota</taxon>
        <taxon>Sar</taxon>
        <taxon>Alveolata</taxon>
        <taxon>Ciliophora</taxon>
        <taxon>Intramacronucleata</taxon>
        <taxon>Oligohymenophorea</taxon>
        <taxon>Peniculida</taxon>
        <taxon>Parameciidae</taxon>
        <taxon>Paramecium</taxon>
    </lineage>
</organism>
<accession>A0A8S1PCE4</accession>
<feature type="domain" description="Beta-lactamase class A catalytic" evidence="2">
    <location>
        <begin position="147"/>
        <end position="267"/>
    </location>
</feature>
<proteinExistence type="predicted"/>
<dbReference type="GO" id="GO:0030655">
    <property type="term" value="P:beta-lactam antibiotic catabolic process"/>
    <property type="evidence" value="ECO:0007669"/>
    <property type="project" value="InterPro"/>
</dbReference>
<keyword evidence="4" id="KW-1185">Reference proteome</keyword>
<keyword evidence="1" id="KW-0732">Signal</keyword>
<comment type="caution">
    <text evidence="3">The sequence shown here is derived from an EMBL/GenBank/DDBJ whole genome shotgun (WGS) entry which is preliminary data.</text>
</comment>
<protein>
    <recommendedName>
        <fullName evidence="2">Beta-lactamase class A catalytic domain-containing protein</fullName>
    </recommendedName>
</protein>
<dbReference type="PANTHER" id="PTHR35333:SF3">
    <property type="entry name" value="BETA-LACTAMASE-TYPE TRANSPEPTIDASE FOLD CONTAINING PROTEIN"/>
    <property type="match status" value="1"/>
</dbReference>
<dbReference type="InterPro" id="IPR000871">
    <property type="entry name" value="Beta-lactam_class-A"/>
</dbReference>
<feature type="signal peptide" evidence="1">
    <location>
        <begin position="1"/>
        <end position="20"/>
    </location>
</feature>
<feature type="chain" id="PRO_5035916148" description="Beta-lactamase class A catalytic domain-containing protein" evidence="1">
    <location>
        <begin position="21"/>
        <end position="481"/>
    </location>
</feature>
<evidence type="ECO:0000256" key="1">
    <source>
        <dbReference type="SAM" id="SignalP"/>
    </source>
</evidence>
<evidence type="ECO:0000259" key="2">
    <source>
        <dbReference type="Pfam" id="PF13354"/>
    </source>
</evidence>
<reference evidence="3" key="1">
    <citation type="submission" date="2021-01" db="EMBL/GenBank/DDBJ databases">
        <authorList>
            <consortium name="Genoscope - CEA"/>
            <person name="William W."/>
        </authorList>
    </citation>
    <scope>NUCLEOTIDE SEQUENCE</scope>
</reference>
<dbReference type="GO" id="GO:0046677">
    <property type="term" value="P:response to antibiotic"/>
    <property type="evidence" value="ECO:0007669"/>
    <property type="project" value="InterPro"/>
</dbReference>
<dbReference type="InterPro" id="IPR045155">
    <property type="entry name" value="Beta-lactam_cat"/>
</dbReference>
<dbReference type="OrthoDB" id="292897at2759"/>